<dbReference type="Pfam" id="PF01370">
    <property type="entry name" value="Epimerase"/>
    <property type="match status" value="1"/>
</dbReference>
<accession>A0A540VK57</accession>
<sequence length="317" mass="35844">MAKRKVLVTGASGLIAGLLLPAFQERYDLTLLDVRTTNRLGQEIPGIQIADLTDRNRDNYRHHFQGVDTVVHCGFVRAADENDPDQRFWAEFANVQMAYNVYQVSWEEGVRRVVVASSNHAADYYEPLILDHKMDVVTPDMRALSDNYYGWAKEAYEHLGFVFAVGKVNAALAPGVQQRIGHHGGATILDRAQGRPLENVQIRIGGPRETDVANCPKGDLRCMRRALAAYISQRDLQQLFIKSIETEDIRDENGVPFQIFYGVSNNPHAFWSIVNARKVIGYEPQDNSEVRFHALVTEHIRAAQEKERQGTQKPETE</sequence>
<name>A0A540VK57_9CHLR</name>
<gene>
    <name evidence="2" type="ORF">FKZ61_03740</name>
</gene>
<proteinExistence type="predicted"/>
<dbReference type="AlphaFoldDB" id="A0A540VK57"/>
<dbReference type="SUPFAM" id="SSF51735">
    <property type="entry name" value="NAD(P)-binding Rossmann-fold domains"/>
    <property type="match status" value="1"/>
</dbReference>
<comment type="caution">
    <text evidence="2">The sequence shown here is derived from an EMBL/GenBank/DDBJ whole genome shotgun (WGS) entry which is preliminary data.</text>
</comment>
<organism evidence="2 3">
    <name type="scientific">Litorilinea aerophila</name>
    <dbReference type="NCBI Taxonomy" id="1204385"/>
    <lineage>
        <taxon>Bacteria</taxon>
        <taxon>Bacillati</taxon>
        <taxon>Chloroflexota</taxon>
        <taxon>Caldilineae</taxon>
        <taxon>Caldilineales</taxon>
        <taxon>Caldilineaceae</taxon>
        <taxon>Litorilinea</taxon>
    </lineage>
</organism>
<dbReference type="OrthoDB" id="9779902at2"/>
<dbReference type="InterPro" id="IPR001509">
    <property type="entry name" value="Epimerase_deHydtase"/>
</dbReference>
<dbReference type="EMBL" id="VIGC01000004">
    <property type="protein sequence ID" value="TQE97147.1"/>
    <property type="molecule type" value="Genomic_DNA"/>
</dbReference>
<evidence type="ECO:0000313" key="2">
    <source>
        <dbReference type="EMBL" id="TQE97147.1"/>
    </source>
</evidence>
<reference evidence="2 3" key="1">
    <citation type="submission" date="2019-06" db="EMBL/GenBank/DDBJ databases">
        <title>Genome sequence of Litorilinea aerophila BAA-2444.</title>
        <authorList>
            <person name="Maclea K.S."/>
            <person name="Maurais E.G."/>
            <person name="Iannazzi L.C."/>
        </authorList>
    </citation>
    <scope>NUCLEOTIDE SEQUENCE [LARGE SCALE GENOMIC DNA]</scope>
    <source>
        <strain evidence="2 3">ATCC BAA-2444</strain>
    </source>
</reference>
<dbReference type="InterPro" id="IPR036291">
    <property type="entry name" value="NAD(P)-bd_dom_sf"/>
</dbReference>
<evidence type="ECO:0000313" key="3">
    <source>
        <dbReference type="Proteomes" id="UP000317371"/>
    </source>
</evidence>
<feature type="domain" description="NAD-dependent epimerase/dehydratase" evidence="1">
    <location>
        <begin position="6"/>
        <end position="158"/>
    </location>
</feature>
<protein>
    <submittedName>
        <fullName evidence="2">NAD(P)-dependent oxidoreductase</fullName>
    </submittedName>
</protein>
<dbReference type="FunCoup" id="A0A540VK57">
    <property type="interactions" value="3"/>
</dbReference>
<evidence type="ECO:0000259" key="1">
    <source>
        <dbReference type="Pfam" id="PF01370"/>
    </source>
</evidence>
<dbReference type="Proteomes" id="UP000317371">
    <property type="component" value="Unassembled WGS sequence"/>
</dbReference>
<dbReference type="InParanoid" id="A0A540VK57"/>
<keyword evidence="3" id="KW-1185">Reference proteome</keyword>
<dbReference type="Gene3D" id="3.40.50.720">
    <property type="entry name" value="NAD(P)-binding Rossmann-like Domain"/>
    <property type="match status" value="1"/>
</dbReference>
<dbReference type="RefSeq" id="WP_141608743.1">
    <property type="nucleotide sequence ID" value="NZ_VIGC02000004.1"/>
</dbReference>